<proteinExistence type="predicted"/>
<reference evidence="2 3" key="1">
    <citation type="submission" date="2019-04" db="EMBL/GenBank/DDBJ databases">
        <title>An improved genome assembly and genetic linkage map for asparagus bean, Vigna unguiculata ssp. sesquipedialis.</title>
        <authorList>
            <person name="Xia Q."/>
            <person name="Zhang R."/>
            <person name="Dong Y."/>
        </authorList>
    </citation>
    <scope>NUCLEOTIDE SEQUENCE [LARGE SCALE GENOMIC DNA]</scope>
    <source>
        <tissue evidence="2">Leaf</tissue>
    </source>
</reference>
<dbReference type="AlphaFoldDB" id="A0A4D6MQU7"/>
<sequence length="71" mass="7895">MHEMAVNKMAVHEIEVQHQRRSVVVATVECGGRERERERERQRRKLRCSTTGGDVVTVAGGCDGSGGSEER</sequence>
<gene>
    <name evidence="1" type="ORF">DEO72_LG8g1894</name>
    <name evidence="2" type="ORF">DEO72_LG8g1895</name>
</gene>
<protein>
    <submittedName>
        <fullName evidence="2">Uncharacterized protein</fullName>
    </submittedName>
</protein>
<accession>A0A4D6MQU7</accession>
<dbReference type="EMBL" id="CP039352">
    <property type="protein sequence ID" value="QCE03865.1"/>
    <property type="molecule type" value="Genomic_DNA"/>
</dbReference>
<dbReference type="Proteomes" id="UP000501690">
    <property type="component" value="Linkage Group LG8"/>
</dbReference>
<evidence type="ECO:0000313" key="2">
    <source>
        <dbReference type="EMBL" id="QCE03866.1"/>
    </source>
</evidence>
<dbReference type="EMBL" id="CP039352">
    <property type="protein sequence ID" value="QCE03866.1"/>
    <property type="molecule type" value="Genomic_DNA"/>
</dbReference>
<organism evidence="2 3">
    <name type="scientific">Vigna unguiculata</name>
    <name type="common">Cowpea</name>
    <dbReference type="NCBI Taxonomy" id="3917"/>
    <lineage>
        <taxon>Eukaryota</taxon>
        <taxon>Viridiplantae</taxon>
        <taxon>Streptophyta</taxon>
        <taxon>Embryophyta</taxon>
        <taxon>Tracheophyta</taxon>
        <taxon>Spermatophyta</taxon>
        <taxon>Magnoliopsida</taxon>
        <taxon>eudicotyledons</taxon>
        <taxon>Gunneridae</taxon>
        <taxon>Pentapetalae</taxon>
        <taxon>rosids</taxon>
        <taxon>fabids</taxon>
        <taxon>Fabales</taxon>
        <taxon>Fabaceae</taxon>
        <taxon>Papilionoideae</taxon>
        <taxon>50 kb inversion clade</taxon>
        <taxon>NPAAA clade</taxon>
        <taxon>indigoferoid/millettioid clade</taxon>
        <taxon>Phaseoleae</taxon>
        <taxon>Vigna</taxon>
    </lineage>
</organism>
<evidence type="ECO:0000313" key="1">
    <source>
        <dbReference type="EMBL" id="QCE03865.1"/>
    </source>
</evidence>
<name>A0A4D6MQU7_VIGUN</name>
<keyword evidence="3" id="KW-1185">Reference proteome</keyword>
<evidence type="ECO:0000313" key="3">
    <source>
        <dbReference type="Proteomes" id="UP000501690"/>
    </source>
</evidence>